<dbReference type="Pfam" id="PF00685">
    <property type="entry name" value="Sulfotransfer_1"/>
    <property type="match status" value="2"/>
</dbReference>
<evidence type="ECO:0000256" key="1">
    <source>
        <dbReference type="ARBA" id="ARBA00005771"/>
    </source>
</evidence>
<gene>
    <name evidence="6" type="ORF">ZEAMMB73_Zm00001d033514</name>
</gene>
<dbReference type="EMBL" id="CM007647">
    <property type="protein sequence ID" value="ONM07746.1"/>
    <property type="molecule type" value="Genomic_DNA"/>
</dbReference>
<keyword evidence="2 3" id="KW-0808">Transferase</keyword>
<evidence type="ECO:0000259" key="5">
    <source>
        <dbReference type="Pfam" id="PF00685"/>
    </source>
</evidence>
<dbReference type="AlphaFoldDB" id="A0A1D6KZE7"/>
<proteinExistence type="inferred from homology"/>
<dbReference type="OMA" id="YLCCHSK"/>
<dbReference type="eggNOG" id="KOG1584">
    <property type="taxonomic scope" value="Eukaryota"/>
</dbReference>
<feature type="domain" description="Sulfotransferase" evidence="5">
    <location>
        <begin position="182"/>
        <end position="311"/>
    </location>
</feature>
<protein>
    <recommendedName>
        <fullName evidence="3">Sulfotransferase</fullName>
        <ecNumber evidence="3">2.8.2.-</ecNumber>
    </recommendedName>
</protein>
<evidence type="ECO:0000256" key="4">
    <source>
        <dbReference type="SAM" id="MobiDB-lite"/>
    </source>
</evidence>
<dbReference type="InParanoid" id="A0A1D6KZE7"/>
<evidence type="ECO:0000256" key="3">
    <source>
        <dbReference type="RuleBase" id="RU361155"/>
    </source>
</evidence>
<comment type="similarity">
    <text evidence="1 3">Belongs to the sulfotransferase 1 family.</text>
</comment>
<dbReference type="SUPFAM" id="SSF52540">
    <property type="entry name" value="P-loop containing nucleoside triphosphate hydrolases"/>
    <property type="match status" value="1"/>
</dbReference>
<organism evidence="6">
    <name type="scientific">Zea mays</name>
    <name type="common">Maize</name>
    <dbReference type="NCBI Taxonomy" id="4577"/>
    <lineage>
        <taxon>Eukaryota</taxon>
        <taxon>Viridiplantae</taxon>
        <taxon>Streptophyta</taxon>
        <taxon>Embryophyta</taxon>
        <taxon>Tracheophyta</taxon>
        <taxon>Spermatophyta</taxon>
        <taxon>Magnoliopsida</taxon>
        <taxon>Liliopsida</taxon>
        <taxon>Poales</taxon>
        <taxon>Poaceae</taxon>
        <taxon>PACMAD clade</taxon>
        <taxon>Panicoideae</taxon>
        <taxon>Andropogonodae</taxon>
        <taxon>Andropogoneae</taxon>
        <taxon>Tripsacinae</taxon>
        <taxon>Zea</taxon>
    </lineage>
</organism>
<dbReference type="GO" id="GO:0008146">
    <property type="term" value="F:sulfotransferase activity"/>
    <property type="evidence" value="ECO:0007669"/>
    <property type="project" value="InterPro"/>
</dbReference>
<dbReference type="Gene3D" id="3.40.50.300">
    <property type="entry name" value="P-loop containing nucleotide triphosphate hydrolases"/>
    <property type="match status" value="2"/>
</dbReference>
<dbReference type="ExpressionAtlas" id="A0A1D6KZE7">
    <property type="expression patterns" value="baseline and differential"/>
</dbReference>
<reference evidence="6" key="1">
    <citation type="submission" date="2015-12" db="EMBL/GenBank/DDBJ databases">
        <title>Update maize B73 reference genome by single molecule sequencing technologies.</title>
        <authorList>
            <consortium name="Maize Genome Sequencing Project"/>
            <person name="Ware D."/>
        </authorList>
    </citation>
    <scope>NUCLEOTIDE SEQUENCE [LARGE SCALE GENOMIC DNA]</scope>
    <source>
        <tissue evidence="6">Seedling</tissue>
    </source>
</reference>
<name>A0A1D6KZE7_MAIZE</name>
<feature type="domain" description="Sulfotransferase" evidence="5">
    <location>
        <begin position="77"/>
        <end position="127"/>
    </location>
</feature>
<feature type="region of interest" description="Disordered" evidence="4">
    <location>
        <begin position="1"/>
        <end position="30"/>
    </location>
</feature>
<dbReference type="FunCoup" id="A0A1D6KZE7">
    <property type="interactions" value="351"/>
</dbReference>
<dbReference type="InterPro" id="IPR027417">
    <property type="entry name" value="P-loop_NTPase"/>
</dbReference>
<dbReference type="PaxDb" id="4577-GRMZM2G014951_P01"/>
<dbReference type="SMR" id="A0A1D6KZE7"/>
<evidence type="ECO:0000256" key="2">
    <source>
        <dbReference type="ARBA" id="ARBA00022679"/>
    </source>
</evidence>
<dbReference type="PANTHER" id="PTHR11783">
    <property type="entry name" value="SULFOTRANSFERASE SULT"/>
    <property type="match status" value="1"/>
</dbReference>
<dbReference type="InterPro" id="IPR000863">
    <property type="entry name" value="Sulfotransferase_dom"/>
</dbReference>
<dbReference type="EC" id="2.8.2.-" evidence="3"/>
<evidence type="ECO:0000313" key="6">
    <source>
        <dbReference type="EMBL" id="ONM07746.1"/>
    </source>
</evidence>
<accession>A0A1D6KZE7</accession>
<sequence>MAQVPSESSKSDAETSPPADKAPPEISSPECYSDLVSTRPARGGWVQPLVLYQNYWLTPGRLQHIIPVKELYKPRADDIVLVTYPKCGTTWLKALAFAITTRSRHAFAAHPLLARHPQELVPHLELPALAGDLADVEKLAALPEASRDSPTPFPAPAGRVRLPRRVPVPASQGRLRLVVGFSPLGPFWEHYLEYWKASLERPQHILFLRYEEIVADPVKVVKTLAGFFSDPFTEAEERGGVPEQVARLCSFEVLSGLEKNQTGGVAFGNDLVIGKSTFFREGKVGDWENHMTKEQGQRLDDVLEDKLKGSGLVF</sequence>